<comment type="caution">
    <text evidence="1">The sequence shown here is derived from an EMBL/GenBank/DDBJ whole genome shotgun (WGS) entry which is preliminary data.</text>
</comment>
<accession>A0ACC1RMH5</accession>
<evidence type="ECO:0000313" key="2">
    <source>
        <dbReference type="Proteomes" id="UP001148629"/>
    </source>
</evidence>
<reference evidence="1" key="1">
    <citation type="submission" date="2022-08" db="EMBL/GenBank/DDBJ databases">
        <title>Genome Sequence of Fusarium decemcellulare.</title>
        <authorList>
            <person name="Buettner E."/>
        </authorList>
    </citation>
    <scope>NUCLEOTIDE SEQUENCE</scope>
    <source>
        <strain evidence="1">Babe19</strain>
    </source>
</reference>
<organism evidence="1 2">
    <name type="scientific">Fusarium decemcellulare</name>
    <dbReference type="NCBI Taxonomy" id="57161"/>
    <lineage>
        <taxon>Eukaryota</taxon>
        <taxon>Fungi</taxon>
        <taxon>Dikarya</taxon>
        <taxon>Ascomycota</taxon>
        <taxon>Pezizomycotina</taxon>
        <taxon>Sordariomycetes</taxon>
        <taxon>Hypocreomycetidae</taxon>
        <taxon>Hypocreales</taxon>
        <taxon>Nectriaceae</taxon>
        <taxon>Fusarium</taxon>
        <taxon>Fusarium decemcellulare species complex</taxon>
    </lineage>
</organism>
<keyword evidence="2" id="KW-1185">Reference proteome</keyword>
<protein>
    <submittedName>
        <fullName evidence="1">Uncharacterized protein</fullName>
    </submittedName>
</protein>
<evidence type="ECO:0000313" key="1">
    <source>
        <dbReference type="EMBL" id="KAJ3521885.1"/>
    </source>
</evidence>
<name>A0ACC1RMH5_9HYPO</name>
<sequence>MGILSARLEQHDLMNGTGGAPTPTDPALDPCEVPLSVGLHFPNSNPRRWTELKERAEARGATETALERHTECILHFADANSSPTRSDTCHAPFSQPESQERACCEDNNLMQAQLDRAGWGELKRCKWGKREDKTREEESENAMSRSEGVGAKHQFIVHVASDEGPWASKPQDDQA</sequence>
<proteinExistence type="predicted"/>
<dbReference type="EMBL" id="JANRMS010002567">
    <property type="protein sequence ID" value="KAJ3521885.1"/>
    <property type="molecule type" value="Genomic_DNA"/>
</dbReference>
<gene>
    <name evidence="1" type="ORF">NM208_g13094</name>
</gene>
<dbReference type="Proteomes" id="UP001148629">
    <property type="component" value="Unassembled WGS sequence"/>
</dbReference>